<keyword evidence="4" id="KW-1185">Reference proteome</keyword>
<accession>A0A812PDX2</accession>
<feature type="signal peptide" evidence="2">
    <location>
        <begin position="1"/>
        <end position="20"/>
    </location>
</feature>
<keyword evidence="2" id="KW-0732">Signal</keyword>
<organism evidence="3 4">
    <name type="scientific">Symbiodinium necroappetens</name>
    <dbReference type="NCBI Taxonomy" id="1628268"/>
    <lineage>
        <taxon>Eukaryota</taxon>
        <taxon>Sar</taxon>
        <taxon>Alveolata</taxon>
        <taxon>Dinophyceae</taxon>
        <taxon>Suessiales</taxon>
        <taxon>Symbiodiniaceae</taxon>
        <taxon>Symbiodinium</taxon>
    </lineage>
</organism>
<dbReference type="AlphaFoldDB" id="A0A812PDX2"/>
<feature type="compositionally biased region" description="Gly residues" evidence="1">
    <location>
        <begin position="170"/>
        <end position="181"/>
    </location>
</feature>
<name>A0A812PDX2_9DINO</name>
<proteinExistence type="predicted"/>
<feature type="region of interest" description="Disordered" evidence="1">
    <location>
        <begin position="88"/>
        <end position="199"/>
    </location>
</feature>
<feature type="compositionally biased region" description="Gly residues" evidence="1">
    <location>
        <begin position="99"/>
        <end position="122"/>
    </location>
</feature>
<dbReference type="Proteomes" id="UP000601435">
    <property type="component" value="Unassembled WGS sequence"/>
</dbReference>
<feature type="compositionally biased region" description="Gly residues" evidence="1">
    <location>
        <begin position="136"/>
        <end position="157"/>
    </location>
</feature>
<evidence type="ECO:0000256" key="1">
    <source>
        <dbReference type="SAM" id="MobiDB-lite"/>
    </source>
</evidence>
<evidence type="ECO:0000256" key="2">
    <source>
        <dbReference type="SAM" id="SignalP"/>
    </source>
</evidence>
<dbReference type="OrthoDB" id="445713at2759"/>
<gene>
    <name evidence="3" type="ORF">SNEC2469_LOCUS8977</name>
</gene>
<feature type="chain" id="PRO_5032852402" evidence="2">
    <location>
        <begin position="21"/>
        <end position="367"/>
    </location>
</feature>
<sequence>MRSASALGLRLALLVYPMHGQMHGQGVGLGGAPSPNTLLQDLRTMQFPNAPAGQQPGAFPGQAQFGFGQQAGQAMPGMAAPMAPGGLGGAFGAQTQPSPGGGAFGSGGGLPGGGFGGFGGFGAPAAPQAPPPQPQGFGGFGGGNLGGNPGMLQGGLNAGPAFEQGPASPMGGGLGGFGQGQGMPPPGTYSAPGLQQAPGEERTLEDLACTVGMHSAVWSATKRQFRQIFQDTLPWQPVAREALSATMESGLQILMSAGAMAPQAPDECGLGKLTLQLFSFSAVDEPQVLLQLFAALEQLASPVLTMLLDMPFAGLAQTGWPIVALLAQINLRKQQIGAVNDERVDGVDDMAGRQFQAIFFNGLSVSS</sequence>
<comment type="caution">
    <text evidence="3">The sequence shown here is derived from an EMBL/GenBank/DDBJ whole genome shotgun (WGS) entry which is preliminary data.</text>
</comment>
<dbReference type="EMBL" id="CAJNJA010014625">
    <property type="protein sequence ID" value="CAE7346546.1"/>
    <property type="molecule type" value="Genomic_DNA"/>
</dbReference>
<evidence type="ECO:0000313" key="3">
    <source>
        <dbReference type="EMBL" id="CAE7346546.1"/>
    </source>
</evidence>
<reference evidence="3" key="1">
    <citation type="submission" date="2021-02" db="EMBL/GenBank/DDBJ databases">
        <authorList>
            <person name="Dougan E. K."/>
            <person name="Rhodes N."/>
            <person name="Thang M."/>
            <person name="Chan C."/>
        </authorList>
    </citation>
    <scope>NUCLEOTIDE SEQUENCE</scope>
</reference>
<protein>
    <submittedName>
        <fullName evidence="3">Uncharacterized protein</fullName>
    </submittedName>
</protein>
<evidence type="ECO:0000313" key="4">
    <source>
        <dbReference type="Proteomes" id="UP000601435"/>
    </source>
</evidence>